<name>A0AAC8XLI3_9ALTE</name>
<evidence type="ECO:0000313" key="3">
    <source>
        <dbReference type="EMBL" id="AMJ79595.1"/>
    </source>
</evidence>
<dbReference type="Proteomes" id="UP000061468">
    <property type="component" value="Chromosome"/>
</dbReference>
<proteinExistence type="predicted"/>
<evidence type="ECO:0000313" key="6">
    <source>
        <dbReference type="Proteomes" id="UP000182101"/>
    </source>
</evidence>
<protein>
    <submittedName>
        <fullName evidence="3">Sulfurtransferase</fullName>
    </submittedName>
</protein>
<dbReference type="PANTHER" id="PTHR43031:SF1">
    <property type="entry name" value="PYRIDINE NUCLEOTIDE-DISULPHIDE OXIDOREDUCTASE"/>
    <property type="match status" value="1"/>
</dbReference>
<keyword evidence="1" id="KW-0732">Signal</keyword>
<dbReference type="GeneID" id="56343437"/>
<feature type="signal peptide" evidence="1">
    <location>
        <begin position="1"/>
        <end position="24"/>
    </location>
</feature>
<dbReference type="EMBL" id="CP013928">
    <property type="protein sequence ID" value="AMJ79595.1"/>
    <property type="molecule type" value="Genomic_DNA"/>
</dbReference>
<evidence type="ECO:0000313" key="5">
    <source>
        <dbReference type="Proteomes" id="UP000061468"/>
    </source>
</evidence>
<dbReference type="Proteomes" id="UP000182101">
    <property type="component" value="Chromosome"/>
</dbReference>
<dbReference type="OMA" id="RWADRIP"/>
<dbReference type="InterPro" id="IPR050229">
    <property type="entry name" value="GlpE_sulfurtransferase"/>
</dbReference>
<dbReference type="AlphaFoldDB" id="A0AAC8XLI3"/>
<accession>A0AAC8XLI3</accession>
<dbReference type="PROSITE" id="PS50206">
    <property type="entry name" value="RHODANESE_3"/>
    <property type="match status" value="1"/>
</dbReference>
<dbReference type="Pfam" id="PF00581">
    <property type="entry name" value="Rhodanese"/>
    <property type="match status" value="1"/>
</dbReference>
<dbReference type="Gene3D" id="3.40.250.10">
    <property type="entry name" value="Rhodanese-like domain"/>
    <property type="match status" value="1"/>
</dbReference>
<dbReference type="InterPro" id="IPR036873">
    <property type="entry name" value="Rhodanese-like_dom_sf"/>
</dbReference>
<dbReference type="CDD" id="cd00158">
    <property type="entry name" value="RHOD"/>
    <property type="match status" value="1"/>
</dbReference>
<feature type="chain" id="PRO_5041852064" evidence="1">
    <location>
        <begin position="25"/>
        <end position="136"/>
    </location>
</feature>
<dbReference type="SMART" id="SM00450">
    <property type="entry name" value="RHOD"/>
    <property type="match status" value="1"/>
</dbReference>
<dbReference type="InterPro" id="IPR001763">
    <property type="entry name" value="Rhodanese-like_dom"/>
</dbReference>
<sequence length="136" mass="15016">MRIVVAVFLVVVGIALFVSLQCTAKATSQSQASVAASPYLIERVANNDWLLIDVRSPKEFADGHIPGAVNMPHENINDYLSELEGHKDKPIIIYCRSGRRAKLAMKVLEDLDFSEVMHLEGDMLGWSAAGMTVDRM</sequence>
<gene>
    <name evidence="3" type="ORF">AV942_15510</name>
    <name evidence="4" type="ORF">BM524_14095</name>
</gene>
<dbReference type="RefSeq" id="WP_012519586.1">
    <property type="nucleotide sequence ID" value="NZ_CAKMLI010000023.1"/>
</dbReference>
<dbReference type="PANTHER" id="PTHR43031">
    <property type="entry name" value="FAD-DEPENDENT OXIDOREDUCTASE"/>
    <property type="match status" value="1"/>
</dbReference>
<reference evidence="4 6" key="2">
    <citation type="submission" date="2016-11" db="EMBL/GenBank/DDBJ databases">
        <title>Networking in microbes: conjugative elements and plasmids in the genus Alteromonas.</title>
        <authorList>
            <person name="Lopez-Perez M."/>
            <person name="Ramon-Marco N."/>
            <person name="Rodriguez-Valera F."/>
        </authorList>
    </citation>
    <scope>NUCLEOTIDE SEQUENCE [LARGE SCALE GENOMIC DNA]</scope>
    <source>
        <strain evidence="4 6">CP48</strain>
    </source>
</reference>
<reference evidence="3 5" key="1">
    <citation type="submission" date="2015-12" db="EMBL/GenBank/DDBJ databases">
        <title>Intraspecies pangenome expansion in the marine bacterium Alteromonas.</title>
        <authorList>
            <person name="Lopez-Perez M."/>
            <person name="Rodriguez-Valera F."/>
        </authorList>
    </citation>
    <scope>NUCLEOTIDE SEQUENCE [LARGE SCALE GENOMIC DNA]</scope>
    <source>
        <strain evidence="3 5">UM8</strain>
    </source>
</reference>
<feature type="domain" description="Rhodanese" evidence="2">
    <location>
        <begin position="45"/>
        <end position="135"/>
    </location>
</feature>
<evidence type="ECO:0000313" key="4">
    <source>
        <dbReference type="EMBL" id="APD90839.1"/>
    </source>
</evidence>
<evidence type="ECO:0000259" key="2">
    <source>
        <dbReference type="PROSITE" id="PS50206"/>
    </source>
</evidence>
<organism evidence="3 5">
    <name type="scientific">Alteromonas mediterranea</name>
    <dbReference type="NCBI Taxonomy" id="314275"/>
    <lineage>
        <taxon>Bacteria</taxon>
        <taxon>Pseudomonadati</taxon>
        <taxon>Pseudomonadota</taxon>
        <taxon>Gammaproteobacteria</taxon>
        <taxon>Alteromonadales</taxon>
        <taxon>Alteromonadaceae</taxon>
        <taxon>Alteromonas/Salinimonas group</taxon>
        <taxon>Alteromonas</taxon>
    </lineage>
</organism>
<dbReference type="SUPFAM" id="SSF52821">
    <property type="entry name" value="Rhodanese/Cell cycle control phosphatase"/>
    <property type="match status" value="1"/>
</dbReference>
<dbReference type="EMBL" id="CP018024">
    <property type="protein sequence ID" value="APD90839.1"/>
    <property type="molecule type" value="Genomic_DNA"/>
</dbReference>
<evidence type="ECO:0000256" key="1">
    <source>
        <dbReference type="SAM" id="SignalP"/>
    </source>
</evidence>